<feature type="transmembrane region" description="Helical" evidence="2">
    <location>
        <begin position="241"/>
        <end position="264"/>
    </location>
</feature>
<sequence>MVYQPSPRGEMSTVASGSREGPPTPAMTMTFAGTPSHYRVWWQRFLSVGSFAFVSLAFVMFVFGMSGKSHIIVRVKGWDEVFAVIGTCCFFHPVTVAYQSASRMPCMARLQESRIFFYALQFLLSSAYLAQQAVLMAYLVLYFGPFCLLFLISDIAVAAMMAMTMLLQSLPVPIARHWPAFYVLGQAGKLVVLWSALGEPMVAAPRMGVNGLLGTLMLTIPVVQFPVLISRIRVGMSLTKAYTTNMAAVFAHVLHFMDVLELYFTGVEVRRFSGNVKLLVLFFAVMGHITCNLYYASLFFKDEETVRFLRHFEEPSGDDADLIARTEQARDDELFHYFLWTFFFIDLLYAVMRLVLFVVNGTDVSVFLGKNFMMIVGVVMLLVRASRP</sequence>
<feature type="transmembrane region" description="Helical" evidence="2">
    <location>
        <begin position="45"/>
        <end position="66"/>
    </location>
</feature>
<organism evidence="3 4">
    <name type="scientific">Trypanosoma cruzi marinkellei</name>
    <dbReference type="NCBI Taxonomy" id="85056"/>
    <lineage>
        <taxon>Eukaryota</taxon>
        <taxon>Discoba</taxon>
        <taxon>Euglenozoa</taxon>
        <taxon>Kinetoplastea</taxon>
        <taxon>Metakinetoplastina</taxon>
        <taxon>Trypanosomatida</taxon>
        <taxon>Trypanosomatidae</taxon>
        <taxon>Trypanosoma</taxon>
        <taxon>Schizotrypanum</taxon>
    </lineage>
</organism>
<feature type="transmembrane region" description="Helical" evidence="2">
    <location>
        <begin position="179"/>
        <end position="197"/>
    </location>
</feature>
<name>K2NT86_TRYCR</name>
<feature type="transmembrane region" description="Helical" evidence="2">
    <location>
        <begin position="364"/>
        <end position="383"/>
    </location>
</feature>
<keyword evidence="2" id="KW-1133">Transmembrane helix</keyword>
<keyword evidence="2" id="KW-0812">Transmembrane</keyword>
<dbReference type="EMBL" id="AHKC01010387">
    <property type="protein sequence ID" value="EKF32122.1"/>
    <property type="molecule type" value="Genomic_DNA"/>
</dbReference>
<dbReference type="AlphaFoldDB" id="K2NT86"/>
<feature type="transmembrane region" description="Helical" evidence="2">
    <location>
        <begin position="209"/>
        <end position="229"/>
    </location>
</feature>
<dbReference type="Proteomes" id="UP000007350">
    <property type="component" value="Unassembled WGS sequence"/>
</dbReference>
<evidence type="ECO:0000313" key="4">
    <source>
        <dbReference type="Proteomes" id="UP000007350"/>
    </source>
</evidence>
<keyword evidence="2" id="KW-0472">Membrane</keyword>
<comment type="caution">
    <text evidence="3">The sequence shown here is derived from an EMBL/GenBank/DDBJ whole genome shotgun (WGS) entry which is preliminary data.</text>
</comment>
<proteinExistence type="predicted"/>
<keyword evidence="4" id="KW-1185">Reference proteome</keyword>
<protein>
    <submittedName>
        <fullName evidence="3">Uncharacterized protein</fullName>
    </submittedName>
</protein>
<feature type="transmembrane region" description="Helical" evidence="2">
    <location>
        <begin position="140"/>
        <end position="167"/>
    </location>
</feature>
<evidence type="ECO:0000313" key="3">
    <source>
        <dbReference type="EMBL" id="EKF32122.1"/>
    </source>
</evidence>
<evidence type="ECO:0000256" key="1">
    <source>
        <dbReference type="SAM" id="MobiDB-lite"/>
    </source>
</evidence>
<evidence type="ECO:0000256" key="2">
    <source>
        <dbReference type="SAM" id="Phobius"/>
    </source>
</evidence>
<dbReference type="OrthoDB" id="248255at2759"/>
<reference evidence="3 4" key="1">
    <citation type="journal article" date="2012" name="BMC Genomics">
        <title>Comparative genomic analysis of human infective Trypanosoma cruzi lineages with the bat-restricted subspecies T. cruzi marinkellei.</title>
        <authorList>
            <person name="Franzen O."/>
            <person name="Talavera-Lopez C."/>
            <person name="Ochaya S."/>
            <person name="Butler C.E."/>
            <person name="Messenger L.A."/>
            <person name="Lewis M.D."/>
            <person name="Llewellyn M.S."/>
            <person name="Marinkelle C.J."/>
            <person name="Tyler K.M."/>
            <person name="Miles M.A."/>
            <person name="Andersson B."/>
        </authorList>
    </citation>
    <scope>NUCLEOTIDE SEQUENCE [LARGE SCALE GENOMIC DNA]</scope>
    <source>
        <strain evidence="3 4">B7</strain>
    </source>
</reference>
<feature type="transmembrane region" description="Helical" evidence="2">
    <location>
        <begin position="334"/>
        <end position="358"/>
    </location>
</feature>
<accession>K2NT86</accession>
<feature type="transmembrane region" description="Helical" evidence="2">
    <location>
        <begin position="276"/>
        <end position="300"/>
    </location>
</feature>
<feature type="transmembrane region" description="Helical" evidence="2">
    <location>
        <begin position="115"/>
        <end position="134"/>
    </location>
</feature>
<feature type="region of interest" description="Disordered" evidence="1">
    <location>
        <begin position="1"/>
        <end position="25"/>
    </location>
</feature>
<gene>
    <name evidence="3" type="ORF">MOQ_004034</name>
</gene>